<dbReference type="InterPro" id="IPR000917">
    <property type="entry name" value="Sulfatase_N"/>
</dbReference>
<dbReference type="STRING" id="213810.RUM_02030"/>
<sequence length="335" mass="38531">MSEAFADFRPVAKRLGLQTNAYKQFDAVGAEGCKGTAVVPTFASFTVRTEFELLFGLPVRSLNDPNMPQQLMEDRPQPTLARYYKENGYATAYVHPFLSTFYNREEVYSNFGFDTMLFEDDFTVDVNYYGAYIDDETVFNQILKLVQDTDQPLYLHTTTMQNHQPYNKGEDPDAEFDNYLTWIARTGDSLRAFTNALKKLEEPTIVLFVGDHFPSLKGEDSVYDQLGINGNNCQVLYEQSYYLWSNYKLDYSGVPDTELSAFYLPYVVMDLAQIPRDSYLQRMHDKMQSLPVYATNYDPDGARDSMLDMLTYDRICGEDLSGQELIEKTEPETKN</sequence>
<dbReference type="CDD" id="cd16015">
    <property type="entry name" value="LTA_synthase"/>
    <property type="match status" value="1"/>
</dbReference>
<name>D4LA10_RUMC1</name>
<dbReference type="HOGENOM" id="CLU_828708_0_0_9"/>
<keyword evidence="8" id="KW-0808">Transferase</keyword>
<organism evidence="8 9">
    <name type="scientific">Ruminococcus champanellensis (strain DSM 18848 / JCM 17042 / KCTC 15320 / 18P13)</name>
    <dbReference type="NCBI Taxonomy" id="213810"/>
    <lineage>
        <taxon>Bacteria</taxon>
        <taxon>Bacillati</taxon>
        <taxon>Bacillota</taxon>
        <taxon>Clostridia</taxon>
        <taxon>Eubacteriales</taxon>
        <taxon>Oscillospiraceae</taxon>
        <taxon>Ruminococcus</taxon>
    </lineage>
</organism>
<keyword evidence="6" id="KW-0472">Membrane</keyword>
<dbReference type="RefSeq" id="WP_015557362.1">
    <property type="nucleotide sequence ID" value="NC_021039.1"/>
</dbReference>
<gene>
    <name evidence="8" type="ordered locus">RUM_02030</name>
</gene>
<evidence type="ECO:0000313" key="9">
    <source>
        <dbReference type="Proteomes" id="UP000007054"/>
    </source>
</evidence>
<dbReference type="InterPro" id="IPR050448">
    <property type="entry name" value="OpgB/LTA_synthase_biosynth"/>
</dbReference>
<reference evidence="8" key="2">
    <citation type="submission" date="2010-03" db="EMBL/GenBank/DDBJ databases">
        <authorList>
            <person name="Pajon A."/>
        </authorList>
    </citation>
    <scope>NUCLEOTIDE SEQUENCE</scope>
    <source>
        <strain evidence="8">Type strain: 18P13</strain>
    </source>
</reference>
<evidence type="ECO:0000259" key="7">
    <source>
        <dbReference type="Pfam" id="PF00884"/>
    </source>
</evidence>
<evidence type="ECO:0000256" key="1">
    <source>
        <dbReference type="ARBA" id="ARBA00004651"/>
    </source>
</evidence>
<comment type="subcellular location">
    <subcellularLocation>
        <location evidence="1">Cell membrane</location>
        <topology evidence="1">Multi-pass membrane protein</topology>
    </subcellularLocation>
</comment>
<dbReference type="InterPro" id="IPR017850">
    <property type="entry name" value="Alkaline_phosphatase_core_sf"/>
</dbReference>
<dbReference type="KEGG" id="rch:RUM_02030"/>
<dbReference type="Proteomes" id="UP000007054">
    <property type="component" value="Chromosome"/>
</dbReference>
<evidence type="ECO:0000313" key="8">
    <source>
        <dbReference type="EMBL" id="CBL16455.1"/>
    </source>
</evidence>
<dbReference type="GeneID" id="83157064"/>
<keyword evidence="9" id="KW-1185">Reference proteome</keyword>
<comment type="pathway">
    <text evidence="2">Cell wall biogenesis; lipoteichoic acid biosynthesis.</text>
</comment>
<evidence type="ECO:0000256" key="2">
    <source>
        <dbReference type="ARBA" id="ARBA00004936"/>
    </source>
</evidence>
<evidence type="ECO:0000256" key="4">
    <source>
        <dbReference type="ARBA" id="ARBA00022692"/>
    </source>
</evidence>
<dbReference type="PATRIC" id="fig|213810.4.peg.50"/>
<accession>D4LA10</accession>
<proteinExistence type="predicted"/>
<keyword evidence="5" id="KW-1133">Transmembrane helix</keyword>
<dbReference type="GO" id="GO:0005886">
    <property type="term" value="C:plasma membrane"/>
    <property type="evidence" value="ECO:0007669"/>
    <property type="project" value="UniProtKB-SubCell"/>
</dbReference>
<dbReference type="SUPFAM" id="SSF53649">
    <property type="entry name" value="Alkaline phosphatase-like"/>
    <property type="match status" value="1"/>
</dbReference>
<dbReference type="GO" id="GO:0016740">
    <property type="term" value="F:transferase activity"/>
    <property type="evidence" value="ECO:0007669"/>
    <property type="project" value="UniProtKB-KW"/>
</dbReference>
<dbReference type="EMBL" id="FP929052">
    <property type="protein sequence ID" value="CBL16455.1"/>
    <property type="molecule type" value="Genomic_DNA"/>
</dbReference>
<feature type="domain" description="Sulfatase N-terminal" evidence="7">
    <location>
        <begin position="40"/>
        <end position="272"/>
    </location>
</feature>
<protein>
    <submittedName>
        <fullName evidence="8">Phosphoglycerol transferase and related proteins, alkaline phosphatase superfamily</fullName>
    </submittedName>
</protein>
<reference evidence="8" key="1">
    <citation type="submission" date="2010-03" db="EMBL/GenBank/DDBJ databases">
        <title>The genome sequence of Ruminococcus sp. 18P13.</title>
        <authorList>
            <consortium name="metaHIT consortium -- http://www.metahit.eu/"/>
            <person name="Pajon A."/>
            <person name="Turner K."/>
            <person name="Parkhill J."/>
            <person name="Bernalier A."/>
        </authorList>
    </citation>
    <scope>NUCLEOTIDE SEQUENCE [LARGE SCALE GENOMIC DNA]</scope>
    <source>
        <strain evidence="8">Type strain: 18P13</strain>
    </source>
</reference>
<evidence type="ECO:0000256" key="3">
    <source>
        <dbReference type="ARBA" id="ARBA00022475"/>
    </source>
</evidence>
<dbReference type="PANTHER" id="PTHR47371:SF3">
    <property type="entry name" value="PHOSPHOGLYCEROL TRANSFERASE I"/>
    <property type="match status" value="1"/>
</dbReference>
<evidence type="ECO:0000256" key="6">
    <source>
        <dbReference type="ARBA" id="ARBA00023136"/>
    </source>
</evidence>
<keyword evidence="3" id="KW-1003">Cell membrane</keyword>
<keyword evidence="4" id="KW-0812">Transmembrane</keyword>
<dbReference type="Pfam" id="PF00884">
    <property type="entry name" value="Sulfatase"/>
    <property type="match status" value="1"/>
</dbReference>
<dbReference type="PANTHER" id="PTHR47371">
    <property type="entry name" value="LIPOTEICHOIC ACID SYNTHASE"/>
    <property type="match status" value="1"/>
</dbReference>
<dbReference type="Gene3D" id="3.40.720.10">
    <property type="entry name" value="Alkaline Phosphatase, subunit A"/>
    <property type="match status" value="1"/>
</dbReference>
<evidence type="ECO:0000256" key="5">
    <source>
        <dbReference type="ARBA" id="ARBA00022989"/>
    </source>
</evidence>
<dbReference type="AlphaFoldDB" id="D4LA10"/>